<accession>A0A975U2H1</accession>
<sequence>MAVAIVALLGGCVTTQEQRIGAADPADQCRPFVVALDSSGNFFAEDIIKGAVIGASGGAILGGILGGNVRGAAIGAATGAIAGAAAG</sequence>
<dbReference type="RefSeq" id="WP_218284819.1">
    <property type="nucleotide sequence ID" value="NZ_CP076448.1"/>
</dbReference>
<evidence type="ECO:0000313" key="2">
    <source>
        <dbReference type="EMBL" id="QXM23886.1"/>
    </source>
</evidence>
<feature type="domain" description="Glycine-zipper-containing OmpA-like membrane" evidence="1">
    <location>
        <begin position="48"/>
        <end position="87"/>
    </location>
</feature>
<organism evidence="2 3">
    <name type="scientific">Elioraea tepida</name>
    <dbReference type="NCBI Taxonomy" id="2843330"/>
    <lineage>
        <taxon>Bacteria</taxon>
        <taxon>Pseudomonadati</taxon>
        <taxon>Pseudomonadota</taxon>
        <taxon>Alphaproteobacteria</taxon>
        <taxon>Acetobacterales</taxon>
        <taxon>Elioraeaceae</taxon>
        <taxon>Elioraea</taxon>
    </lineage>
</organism>
<name>A0A975U2H1_9PROT</name>
<protein>
    <recommendedName>
        <fullName evidence="1">Glycine-zipper-containing OmpA-like membrane domain-containing protein</fullName>
    </recommendedName>
</protein>
<evidence type="ECO:0000259" key="1">
    <source>
        <dbReference type="Pfam" id="PF13436"/>
    </source>
</evidence>
<proteinExistence type="predicted"/>
<gene>
    <name evidence="2" type="ORF">KO353_11335</name>
</gene>
<dbReference type="InterPro" id="IPR025693">
    <property type="entry name" value="Gly-zipper_OmpA-like_dom"/>
</dbReference>
<keyword evidence="3" id="KW-1185">Reference proteome</keyword>
<reference evidence="2" key="1">
    <citation type="submission" date="2021-06" db="EMBL/GenBank/DDBJ databases">
        <title>Elioraea tepida, sp. nov., a moderately thermophilic aerobic anoxygenic phototrophic bacterium isolated from an alkaline siliceous hot spring mat community in Yellowstone National Park, WY, USA.</title>
        <authorList>
            <person name="Saini M.K."/>
            <person name="Yoshida S."/>
            <person name="Sebastian A."/>
            <person name="Hirose S."/>
            <person name="Hara E."/>
            <person name="Tamaki H."/>
            <person name="Soulier N.T."/>
            <person name="Albert I."/>
            <person name="Hanada S."/>
            <person name="Bryant D.A."/>
            <person name="Tank M."/>
        </authorList>
    </citation>
    <scope>NUCLEOTIDE SEQUENCE</scope>
    <source>
        <strain evidence="2">MS-P2</strain>
    </source>
</reference>
<dbReference type="KEGG" id="elio:KO353_11335"/>
<dbReference type="AlphaFoldDB" id="A0A975U2H1"/>
<dbReference type="Pfam" id="PF13436">
    <property type="entry name" value="Gly-zipper_OmpA"/>
    <property type="match status" value="1"/>
</dbReference>
<evidence type="ECO:0000313" key="3">
    <source>
        <dbReference type="Proteomes" id="UP000694001"/>
    </source>
</evidence>
<dbReference type="EMBL" id="CP076448">
    <property type="protein sequence ID" value="QXM23886.1"/>
    <property type="molecule type" value="Genomic_DNA"/>
</dbReference>
<dbReference type="Proteomes" id="UP000694001">
    <property type="component" value="Chromosome"/>
</dbReference>